<dbReference type="PANTHER" id="PTHR43669:SF3">
    <property type="entry name" value="ALCOHOL DEHYDROGENASE, PUTATIVE (AFU_ORTHOLOGUE AFUA_3G03445)-RELATED"/>
    <property type="match status" value="1"/>
</dbReference>
<dbReference type="InterPro" id="IPR002347">
    <property type="entry name" value="SDR_fam"/>
</dbReference>
<dbReference type="AlphaFoldDB" id="X1MDD1"/>
<accession>X1MDD1</accession>
<comment type="similarity">
    <text evidence="1">Belongs to the short-chain dehydrogenases/reductases (SDR) family.</text>
</comment>
<gene>
    <name evidence="3" type="ORF">S06H3_36289</name>
</gene>
<proteinExistence type="inferred from homology"/>
<keyword evidence="2" id="KW-0560">Oxidoreductase</keyword>
<dbReference type="PANTHER" id="PTHR43669">
    <property type="entry name" value="5-KETO-D-GLUCONATE 5-REDUCTASE"/>
    <property type="match status" value="1"/>
</dbReference>
<organism evidence="3">
    <name type="scientific">marine sediment metagenome</name>
    <dbReference type="NCBI Taxonomy" id="412755"/>
    <lineage>
        <taxon>unclassified sequences</taxon>
        <taxon>metagenomes</taxon>
        <taxon>ecological metagenomes</taxon>
    </lineage>
</organism>
<dbReference type="Pfam" id="PF00106">
    <property type="entry name" value="adh_short"/>
    <property type="match status" value="1"/>
</dbReference>
<feature type="non-terminal residue" evidence="3">
    <location>
        <position position="122"/>
    </location>
</feature>
<evidence type="ECO:0000256" key="1">
    <source>
        <dbReference type="ARBA" id="ARBA00006484"/>
    </source>
</evidence>
<dbReference type="PRINTS" id="PR00081">
    <property type="entry name" value="GDHRDH"/>
</dbReference>
<dbReference type="SUPFAM" id="SSF51735">
    <property type="entry name" value="NAD(P)-binding Rossmann-fold domains"/>
    <property type="match status" value="1"/>
</dbReference>
<sequence length="122" mass="13286">MERFKDKVVIVTGAAQGVGEAIARRLAQEQAAVGILDIQVDKAKAVASDIGLRNGKAMAVEMDITNSSSVKQAVKEVEQSWGRIDVLVNNAGWDKLMLFVDLPEELWDRIIAINLRGPITVT</sequence>
<dbReference type="EMBL" id="BARV01021964">
    <property type="protein sequence ID" value="GAI29647.1"/>
    <property type="molecule type" value="Genomic_DNA"/>
</dbReference>
<dbReference type="Gene3D" id="3.40.50.720">
    <property type="entry name" value="NAD(P)-binding Rossmann-like Domain"/>
    <property type="match status" value="1"/>
</dbReference>
<protein>
    <recommendedName>
        <fullName evidence="4">SDR family NAD(P)-dependent oxidoreductase</fullName>
    </recommendedName>
</protein>
<reference evidence="3" key="1">
    <citation type="journal article" date="2014" name="Front. Microbiol.">
        <title>High frequency of phylogenetically diverse reductive dehalogenase-homologous genes in deep subseafloor sedimentary metagenomes.</title>
        <authorList>
            <person name="Kawai M."/>
            <person name="Futagami T."/>
            <person name="Toyoda A."/>
            <person name="Takaki Y."/>
            <person name="Nishi S."/>
            <person name="Hori S."/>
            <person name="Arai W."/>
            <person name="Tsubouchi T."/>
            <person name="Morono Y."/>
            <person name="Uchiyama I."/>
            <person name="Ito T."/>
            <person name="Fujiyama A."/>
            <person name="Inagaki F."/>
            <person name="Takami H."/>
        </authorList>
    </citation>
    <scope>NUCLEOTIDE SEQUENCE</scope>
    <source>
        <strain evidence="3">Expedition CK06-06</strain>
    </source>
</reference>
<evidence type="ECO:0000313" key="3">
    <source>
        <dbReference type="EMBL" id="GAI29647.1"/>
    </source>
</evidence>
<name>X1MDD1_9ZZZZ</name>
<comment type="caution">
    <text evidence="3">The sequence shown here is derived from an EMBL/GenBank/DDBJ whole genome shotgun (WGS) entry which is preliminary data.</text>
</comment>
<evidence type="ECO:0000256" key="2">
    <source>
        <dbReference type="ARBA" id="ARBA00023002"/>
    </source>
</evidence>
<dbReference type="GO" id="GO:0016491">
    <property type="term" value="F:oxidoreductase activity"/>
    <property type="evidence" value="ECO:0007669"/>
    <property type="project" value="UniProtKB-KW"/>
</dbReference>
<dbReference type="CDD" id="cd05233">
    <property type="entry name" value="SDR_c"/>
    <property type="match status" value="1"/>
</dbReference>
<evidence type="ECO:0008006" key="4">
    <source>
        <dbReference type="Google" id="ProtNLM"/>
    </source>
</evidence>
<dbReference type="InterPro" id="IPR036291">
    <property type="entry name" value="NAD(P)-bd_dom_sf"/>
</dbReference>